<dbReference type="InterPro" id="IPR005149">
    <property type="entry name" value="Tscrpt_reg_PadR_N"/>
</dbReference>
<name>A0A367RL61_NOSPU</name>
<dbReference type="InterPro" id="IPR036390">
    <property type="entry name" value="WH_DNA-bd_sf"/>
</dbReference>
<feature type="domain" description="Transcription regulator PadR C-terminal" evidence="2">
    <location>
        <begin position="93"/>
        <end position="175"/>
    </location>
</feature>
<sequence>MSLANVILGLLQQQEMTGYDLKTSCFDQCIAHLWPADQAQIYRTLDKLVEQGWITCNIEIQHDRPNRKVYSVTEPGKAEFRRWLGIHQPLPTIREPLLVQLHFADQLSNETIIHLLEQQLAARSKKLAECETIHLPSFGDESANRKQVMQRLVLELVIRREETYIDWLKTAIDVISRQEPYPFTKKEFRSQESEFRIEF</sequence>
<dbReference type="AlphaFoldDB" id="A0A367RL61"/>
<evidence type="ECO:0000259" key="1">
    <source>
        <dbReference type="Pfam" id="PF03551"/>
    </source>
</evidence>
<protein>
    <submittedName>
        <fullName evidence="3">PadR family transcriptional regulator</fullName>
    </submittedName>
</protein>
<reference evidence="4" key="1">
    <citation type="submission" date="2016-04" db="EMBL/GenBank/DDBJ databases">
        <authorList>
            <person name="Tabuchi Yagui T.R."/>
        </authorList>
    </citation>
    <scope>NUCLEOTIDE SEQUENCE [LARGE SCALE GENOMIC DNA]</scope>
</reference>
<dbReference type="Gene3D" id="6.10.140.190">
    <property type="match status" value="1"/>
</dbReference>
<organism evidence="3 4">
    <name type="scientific">Nostoc punctiforme NIES-2108</name>
    <dbReference type="NCBI Taxonomy" id="1356359"/>
    <lineage>
        <taxon>Bacteria</taxon>
        <taxon>Bacillati</taxon>
        <taxon>Cyanobacteriota</taxon>
        <taxon>Cyanophyceae</taxon>
        <taxon>Nostocales</taxon>
        <taxon>Nostocaceae</taxon>
        <taxon>Nostoc</taxon>
    </lineage>
</organism>
<comment type="caution">
    <text evidence="3">The sequence shown here is derived from an EMBL/GenBank/DDBJ whole genome shotgun (WGS) entry which is preliminary data.</text>
</comment>
<dbReference type="InterPro" id="IPR036388">
    <property type="entry name" value="WH-like_DNA-bd_sf"/>
</dbReference>
<dbReference type="PANTHER" id="PTHR43252">
    <property type="entry name" value="TRANSCRIPTIONAL REGULATOR YQJI"/>
    <property type="match status" value="1"/>
</dbReference>
<dbReference type="Proteomes" id="UP000252085">
    <property type="component" value="Unassembled WGS sequence"/>
</dbReference>
<evidence type="ECO:0000313" key="3">
    <source>
        <dbReference type="EMBL" id="RCJ36769.1"/>
    </source>
</evidence>
<dbReference type="InterPro" id="IPR018309">
    <property type="entry name" value="Tscrpt_reg_PadR_C"/>
</dbReference>
<dbReference type="Pfam" id="PF03551">
    <property type="entry name" value="PadR"/>
    <property type="match status" value="1"/>
</dbReference>
<gene>
    <name evidence="3" type="ORF">A6769_14800</name>
</gene>
<dbReference type="EMBL" id="LXQE01000147">
    <property type="protein sequence ID" value="RCJ36769.1"/>
    <property type="molecule type" value="Genomic_DNA"/>
</dbReference>
<evidence type="ECO:0000313" key="4">
    <source>
        <dbReference type="Proteomes" id="UP000252085"/>
    </source>
</evidence>
<evidence type="ECO:0000259" key="2">
    <source>
        <dbReference type="Pfam" id="PF10400"/>
    </source>
</evidence>
<proteinExistence type="predicted"/>
<dbReference type="SUPFAM" id="SSF46785">
    <property type="entry name" value="Winged helix' DNA-binding domain"/>
    <property type="match status" value="1"/>
</dbReference>
<dbReference type="PANTHER" id="PTHR43252:SF6">
    <property type="entry name" value="NEGATIVE TRANSCRIPTION REGULATOR PADR"/>
    <property type="match status" value="1"/>
</dbReference>
<accession>A0A367RL61</accession>
<dbReference type="Gene3D" id="1.10.10.10">
    <property type="entry name" value="Winged helix-like DNA-binding domain superfamily/Winged helix DNA-binding domain"/>
    <property type="match status" value="1"/>
</dbReference>
<feature type="domain" description="Transcription regulator PadR N-terminal" evidence="1">
    <location>
        <begin position="7"/>
        <end position="81"/>
    </location>
</feature>
<dbReference type="Pfam" id="PF10400">
    <property type="entry name" value="Vir_act_alpha_C"/>
    <property type="match status" value="1"/>
</dbReference>